<keyword evidence="2" id="KW-1185">Reference proteome</keyword>
<dbReference type="EMBL" id="JAVDQD010000001">
    <property type="protein sequence ID" value="MDR6238104.1"/>
    <property type="molecule type" value="Genomic_DNA"/>
</dbReference>
<protein>
    <submittedName>
        <fullName evidence="1">Protoporphyrinogen oxidase</fullName>
    </submittedName>
</protein>
<evidence type="ECO:0000313" key="1">
    <source>
        <dbReference type="EMBL" id="MDR6238104.1"/>
    </source>
</evidence>
<name>A0AAE4BPL1_9BACT</name>
<dbReference type="GO" id="GO:0016491">
    <property type="term" value="F:oxidoreductase activity"/>
    <property type="evidence" value="ECO:0007669"/>
    <property type="project" value="TreeGrafter"/>
</dbReference>
<dbReference type="SUPFAM" id="SSF51905">
    <property type="entry name" value="FAD/NAD(P)-binding domain"/>
    <property type="match status" value="1"/>
</dbReference>
<dbReference type="InterPro" id="IPR036188">
    <property type="entry name" value="FAD/NAD-bd_sf"/>
</dbReference>
<dbReference type="PROSITE" id="PS51257">
    <property type="entry name" value="PROKAR_LIPOPROTEIN"/>
    <property type="match status" value="1"/>
</dbReference>
<gene>
    <name evidence="1" type="ORF">HNQ88_001080</name>
</gene>
<dbReference type="PANTHER" id="PTHR42923">
    <property type="entry name" value="PROTOPORPHYRINOGEN OXIDASE"/>
    <property type="match status" value="1"/>
</dbReference>
<evidence type="ECO:0000313" key="2">
    <source>
        <dbReference type="Proteomes" id="UP001185092"/>
    </source>
</evidence>
<dbReference type="AlphaFoldDB" id="A0AAE4BPL1"/>
<accession>A0AAE4BPL1</accession>
<reference evidence="1" key="1">
    <citation type="submission" date="2023-07" db="EMBL/GenBank/DDBJ databases">
        <title>Genomic Encyclopedia of Type Strains, Phase IV (KMG-IV): sequencing the most valuable type-strain genomes for metagenomic binning, comparative biology and taxonomic classification.</title>
        <authorList>
            <person name="Goeker M."/>
        </authorList>
    </citation>
    <scope>NUCLEOTIDE SEQUENCE</scope>
    <source>
        <strain evidence="1">DSM 26174</strain>
    </source>
</reference>
<sequence>MKRRQFIKISTLASANLALIGCQNDSISQIPLEVRNDAHSAHMVLRKNNFEKSDDNIRTEFLIVGGGIAGLSAAGALKDKDYKLLELSDRLGGSSDSHNHKGVKFGQGAHYDLAYPEYYGKDVLNFFESKNIIYQDAIDKKWRFTDHQHLIPQKRESICYNNNSFEPLLPNTNEKQLFIDHLSQYVGKMSMPTRLIDSNIRNLDNITFKSFLEQSNLNLSQRMIDAIDYQMKDDYGAGSETISALAGIHYYTCRNYYKENVELFSPPEGNDYFAQKIIAGLNTENFKTRNLTINIRPHTNGKQFFVESLNIPNNRVDTYLTDNVIYAGHKHALKYIFPEISHSLPPTTYSPWAIVNIALKKNARIKRKKVFWQNEFLNNSNKNFLGFVDSFSQHRLSDKNRILNLYYCFPPNERNELMNPEFPKRLKALSIKTLQEYFDQSMHSLIEKVYIKVMGHAMPIPKPGYLFNDLNENRKYSNFVFAGVDNSRLPLLFEAVDSGISAIKHLN</sequence>
<dbReference type="Gene3D" id="1.10.405.10">
    <property type="entry name" value="Guanine Nucleotide Dissociation Inhibitor, domain 1"/>
    <property type="match status" value="1"/>
</dbReference>
<dbReference type="Gene3D" id="3.50.50.60">
    <property type="entry name" value="FAD/NAD(P)-binding domain"/>
    <property type="match status" value="1"/>
</dbReference>
<dbReference type="PANTHER" id="PTHR42923:SF39">
    <property type="entry name" value="AMINO OXIDASE"/>
    <property type="match status" value="1"/>
</dbReference>
<dbReference type="Pfam" id="PF13450">
    <property type="entry name" value="NAD_binding_8"/>
    <property type="match status" value="1"/>
</dbReference>
<dbReference type="RefSeq" id="WP_309937573.1">
    <property type="nucleotide sequence ID" value="NZ_AP025305.1"/>
</dbReference>
<comment type="caution">
    <text evidence="1">The sequence shown here is derived from an EMBL/GenBank/DDBJ whole genome shotgun (WGS) entry which is preliminary data.</text>
</comment>
<dbReference type="Proteomes" id="UP001185092">
    <property type="component" value="Unassembled WGS sequence"/>
</dbReference>
<dbReference type="Gene3D" id="3.90.660.10">
    <property type="match status" value="1"/>
</dbReference>
<dbReference type="InterPro" id="IPR050464">
    <property type="entry name" value="Zeta_carotene_desat/Oxidored"/>
</dbReference>
<organism evidence="1 2">
    <name type="scientific">Aureibacter tunicatorum</name>
    <dbReference type="NCBI Taxonomy" id="866807"/>
    <lineage>
        <taxon>Bacteria</taxon>
        <taxon>Pseudomonadati</taxon>
        <taxon>Bacteroidota</taxon>
        <taxon>Cytophagia</taxon>
        <taxon>Cytophagales</taxon>
        <taxon>Persicobacteraceae</taxon>
        <taxon>Aureibacter</taxon>
    </lineage>
</organism>
<proteinExistence type="predicted"/>